<keyword evidence="9 17" id="KW-0949">S-adenosyl-L-methionine</keyword>
<organism evidence="19 20">
    <name type="scientific">Acetivibrio mesophilus</name>
    <dbReference type="NCBI Taxonomy" id="2487273"/>
    <lineage>
        <taxon>Bacteria</taxon>
        <taxon>Bacillati</taxon>
        <taxon>Bacillota</taxon>
        <taxon>Clostridia</taxon>
        <taxon>Eubacteriales</taxon>
        <taxon>Oscillospiraceae</taxon>
        <taxon>Acetivibrio</taxon>
    </lineage>
</organism>
<dbReference type="Pfam" id="PF01189">
    <property type="entry name" value="Methyltr_RsmB-F"/>
    <property type="match status" value="1"/>
</dbReference>
<dbReference type="SUPFAM" id="SSF48013">
    <property type="entry name" value="NusB-like"/>
    <property type="match status" value="1"/>
</dbReference>
<evidence type="ECO:0000259" key="18">
    <source>
        <dbReference type="PROSITE" id="PS51686"/>
    </source>
</evidence>
<evidence type="ECO:0000256" key="4">
    <source>
        <dbReference type="ARBA" id="ARBA00012140"/>
    </source>
</evidence>
<dbReference type="InterPro" id="IPR004573">
    <property type="entry name" value="rRNA_ssu_MeTfrase_B"/>
</dbReference>
<dbReference type="InterPro" id="IPR006027">
    <property type="entry name" value="NusB_RsmB_TIM44"/>
</dbReference>
<dbReference type="PROSITE" id="PS51686">
    <property type="entry name" value="SAM_MT_RSMB_NOP"/>
    <property type="match status" value="1"/>
</dbReference>
<comment type="function">
    <text evidence="1">Specifically methylates the cytosine at position 967 (m5C967) of 16S rRNA.</text>
</comment>
<evidence type="ECO:0000256" key="6">
    <source>
        <dbReference type="ARBA" id="ARBA00022552"/>
    </source>
</evidence>
<comment type="similarity">
    <text evidence="3">Belongs to the NusB family.</text>
</comment>
<evidence type="ECO:0000256" key="10">
    <source>
        <dbReference type="ARBA" id="ARBA00022814"/>
    </source>
</evidence>
<dbReference type="Gene3D" id="3.40.50.150">
    <property type="entry name" value="Vaccinia Virus protein VP39"/>
    <property type="match status" value="1"/>
</dbReference>
<keyword evidence="20" id="KW-1185">Reference proteome</keyword>
<keyword evidence="10" id="KW-0889">Transcription antitermination</keyword>
<keyword evidence="7 17" id="KW-0489">Methyltransferase</keyword>
<dbReference type="InterPro" id="IPR054728">
    <property type="entry name" value="RsmB-like_ferredoxin"/>
</dbReference>
<dbReference type="PRINTS" id="PR02008">
    <property type="entry name" value="RCMTFAMILY"/>
</dbReference>
<dbReference type="GO" id="GO:0006353">
    <property type="term" value="P:DNA-templated transcription termination"/>
    <property type="evidence" value="ECO:0007669"/>
    <property type="project" value="InterPro"/>
</dbReference>
<dbReference type="FunFam" id="1.10.940.10:FF:000006">
    <property type="entry name" value="16S rRNA (Cytosine(967)-C(5))-methyltransferase RsmB"/>
    <property type="match status" value="1"/>
</dbReference>
<dbReference type="GO" id="GO:0008649">
    <property type="term" value="F:rRNA methyltransferase activity"/>
    <property type="evidence" value="ECO:0007669"/>
    <property type="project" value="InterPro"/>
</dbReference>
<evidence type="ECO:0000256" key="13">
    <source>
        <dbReference type="ARBA" id="ARBA00023163"/>
    </source>
</evidence>
<evidence type="ECO:0000313" key="20">
    <source>
        <dbReference type="Proteomes" id="UP000289166"/>
    </source>
</evidence>
<dbReference type="FunFam" id="3.30.70.1170:FF:000003">
    <property type="entry name" value="16S rRNA (Cytosine(967)-C(5))-methyltransferase RsmB"/>
    <property type="match status" value="1"/>
</dbReference>
<evidence type="ECO:0000313" key="19">
    <source>
        <dbReference type="EMBL" id="RXE60350.1"/>
    </source>
</evidence>
<dbReference type="PANTHER" id="PTHR22807:SF53">
    <property type="entry name" value="RIBOSOMAL RNA SMALL SUBUNIT METHYLTRANSFERASE B-RELATED"/>
    <property type="match status" value="1"/>
</dbReference>
<dbReference type="NCBIfam" id="TIGR01951">
    <property type="entry name" value="nusB"/>
    <property type="match status" value="1"/>
</dbReference>
<comment type="subcellular location">
    <subcellularLocation>
        <location evidence="2">Cytoplasm</location>
    </subcellularLocation>
</comment>
<dbReference type="InterPro" id="IPR049560">
    <property type="entry name" value="MeTrfase_RsmB-F_NOP2_cat"/>
</dbReference>
<feature type="binding site" evidence="17">
    <location>
        <position position="291"/>
    </location>
    <ligand>
        <name>S-adenosyl-L-methionine</name>
        <dbReference type="ChEBI" id="CHEBI:59789"/>
    </ligand>
</feature>
<dbReference type="GO" id="GO:0003723">
    <property type="term" value="F:RNA binding"/>
    <property type="evidence" value="ECO:0007669"/>
    <property type="project" value="UniProtKB-UniRule"/>
</dbReference>
<dbReference type="InterPro" id="IPR011605">
    <property type="entry name" value="NusB_fam"/>
</dbReference>
<comment type="similarity">
    <text evidence="17">Belongs to the class I-like SAM-binding methyltransferase superfamily. RsmB/NOP family.</text>
</comment>
<dbReference type="EMBL" id="RLII01000002">
    <property type="protein sequence ID" value="RXE60350.1"/>
    <property type="molecule type" value="Genomic_DNA"/>
</dbReference>
<dbReference type="InterPro" id="IPR035926">
    <property type="entry name" value="NusB-like_sf"/>
</dbReference>
<dbReference type="InterPro" id="IPR029063">
    <property type="entry name" value="SAM-dependent_MTases_sf"/>
</dbReference>
<dbReference type="GO" id="GO:0005737">
    <property type="term" value="C:cytoplasm"/>
    <property type="evidence" value="ECO:0007669"/>
    <property type="project" value="UniProtKB-SubCell"/>
</dbReference>
<keyword evidence="5" id="KW-0963">Cytoplasm</keyword>
<feature type="binding site" evidence="17">
    <location>
        <begin position="267"/>
        <end position="273"/>
    </location>
    <ligand>
        <name>S-adenosyl-L-methionine</name>
        <dbReference type="ChEBI" id="CHEBI:59789"/>
    </ligand>
</feature>
<dbReference type="NCBIfam" id="NF011494">
    <property type="entry name" value="PRK14902.1"/>
    <property type="match status" value="1"/>
</dbReference>
<keyword evidence="6" id="KW-0698">rRNA processing</keyword>
<evidence type="ECO:0000256" key="5">
    <source>
        <dbReference type="ARBA" id="ARBA00022490"/>
    </source>
</evidence>
<dbReference type="PANTHER" id="PTHR22807">
    <property type="entry name" value="NOP2 YEAST -RELATED NOL1/NOP2/FMU SUN DOMAIN-CONTAINING"/>
    <property type="match status" value="1"/>
</dbReference>
<dbReference type="RefSeq" id="WP_083225296.1">
    <property type="nucleotide sequence ID" value="NZ_RLII01000002.1"/>
</dbReference>
<dbReference type="Gene3D" id="1.10.940.10">
    <property type="entry name" value="NusB-like"/>
    <property type="match status" value="1"/>
</dbReference>
<feature type="binding site" evidence="17">
    <location>
        <position position="318"/>
    </location>
    <ligand>
        <name>S-adenosyl-L-methionine</name>
        <dbReference type="ChEBI" id="CHEBI:59789"/>
    </ligand>
</feature>
<dbReference type="Proteomes" id="UP000289166">
    <property type="component" value="Unassembled WGS sequence"/>
</dbReference>
<reference evidence="20" key="1">
    <citation type="submission" date="2018-11" db="EMBL/GenBank/DDBJ databases">
        <title>Genome sequencing of a novel mesophilic and cellulolytic organism within the genus Hungateiclostridium.</title>
        <authorList>
            <person name="Rettenmaier R."/>
            <person name="Liebl W."/>
            <person name="Zverlov V."/>
        </authorList>
    </citation>
    <scope>NUCLEOTIDE SEQUENCE [LARGE SCALE GENOMIC DNA]</scope>
    <source>
        <strain evidence="20">N2K1</strain>
    </source>
</reference>
<accession>A0A4Q0I7K1</accession>
<evidence type="ECO:0000256" key="9">
    <source>
        <dbReference type="ARBA" id="ARBA00022691"/>
    </source>
</evidence>
<dbReference type="Pfam" id="PF22458">
    <property type="entry name" value="RsmF-B_ferredox"/>
    <property type="match status" value="1"/>
</dbReference>
<dbReference type="SUPFAM" id="SSF53335">
    <property type="entry name" value="S-adenosyl-L-methionine-dependent methyltransferases"/>
    <property type="match status" value="1"/>
</dbReference>
<keyword evidence="13" id="KW-0804">Transcription</keyword>
<comment type="catalytic activity">
    <reaction evidence="16">
        <text>cytidine(967) in 16S rRNA + S-adenosyl-L-methionine = 5-methylcytidine(967) in 16S rRNA + S-adenosyl-L-homocysteine + H(+)</text>
        <dbReference type="Rhea" id="RHEA:42748"/>
        <dbReference type="Rhea" id="RHEA-COMP:10219"/>
        <dbReference type="Rhea" id="RHEA-COMP:10220"/>
        <dbReference type="ChEBI" id="CHEBI:15378"/>
        <dbReference type="ChEBI" id="CHEBI:57856"/>
        <dbReference type="ChEBI" id="CHEBI:59789"/>
        <dbReference type="ChEBI" id="CHEBI:74483"/>
        <dbReference type="ChEBI" id="CHEBI:82748"/>
        <dbReference type="EC" id="2.1.1.176"/>
    </reaction>
</comment>
<evidence type="ECO:0000256" key="3">
    <source>
        <dbReference type="ARBA" id="ARBA00005952"/>
    </source>
</evidence>
<evidence type="ECO:0000256" key="16">
    <source>
        <dbReference type="ARBA" id="ARBA00047283"/>
    </source>
</evidence>
<dbReference type="FunFam" id="3.40.50.150:FF:000257">
    <property type="entry name" value="16S rRNA methyltransferase"/>
    <property type="match status" value="1"/>
</dbReference>
<evidence type="ECO:0000256" key="2">
    <source>
        <dbReference type="ARBA" id="ARBA00004496"/>
    </source>
</evidence>
<dbReference type="OrthoDB" id="9810297at2"/>
<dbReference type="Gene3D" id="3.30.70.1170">
    <property type="entry name" value="Sun protein, domain 3"/>
    <property type="match status" value="1"/>
</dbReference>
<evidence type="ECO:0000256" key="7">
    <source>
        <dbReference type="ARBA" id="ARBA00022603"/>
    </source>
</evidence>
<dbReference type="EC" id="2.1.1.176" evidence="4"/>
<evidence type="ECO:0000256" key="17">
    <source>
        <dbReference type="PROSITE-ProRule" id="PRU01023"/>
    </source>
</evidence>
<keyword evidence="12" id="KW-0805">Transcription regulation</keyword>
<evidence type="ECO:0000256" key="1">
    <source>
        <dbReference type="ARBA" id="ARBA00002724"/>
    </source>
</evidence>
<dbReference type="GO" id="GO:0031564">
    <property type="term" value="P:transcription antitermination"/>
    <property type="evidence" value="ECO:0007669"/>
    <property type="project" value="UniProtKB-KW"/>
</dbReference>
<protein>
    <recommendedName>
        <fullName evidence="4">16S rRNA (cytosine(967)-C(5))-methyltransferase</fullName>
        <ecNumber evidence="4">2.1.1.176</ecNumber>
    </recommendedName>
    <alternativeName>
        <fullName evidence="14">16S rRNA m5C967 methyltransferase</fullName>
    </alternativeName>
    <alternativeName>
        <fullName evidence="15">rRNA (cytosine-C(5)-)-methyltransferase RsmB</fullName>
    </alternativeName>
</protein>
<gene>
    <name evidence="19" type="primary">rsmB</name>
    <name evidence="19" type="ORF">EFD62_02870</name>
</gene>
<dbReference type="InterPro" id="IPR023267">
    <property type="entry name" value="RCMT"/>
</dbReference>
<proteinExistence type="inferred from homology"/>
<evidence type="ECO:0000256" key="12">
    <source>
        <dbReference type="ARBA" id="ARBA00023015"/>
    </source>
</evidence>
<keyword evidence="11 17" id="KW-0694">RNA-binding</keyword>
<name>A0A4Q0I7K1_9FIRM</name>
<dbReference type="CDD" id="cd02440">
    <property type="entry name" value="AdoMet_MTases"/>
    <property type="match status" value="1"/>
</dbReference>
<evidence type="ECO:0000256" key="8">
    <source>
        <dbReference type="ARBA" id="ARBA00022679"/>
    </source>
</evidence>
<evidence type="ECO:0000256" key="15">
    <source>
        <dbReference type="ARBA" id="ARBA00031088"/>
    </source>
</evidence>
<sequence>MNMRAKVDKPRETALKILYDINEKGAYSNISLNKYLNNPELESIDRAFITDIVYGTLKWKYTIDYLIEKFSSIKIKKLSPWILNILRMGIYQLNYTDRIPVSAACNESVKLAVKYGHTASSKYVNAVLRNIARSKDNLPYPDRSKDTAYYLSIRYSHPVWMVKDWLDRFGEEFTEGLLKSNNDVAPFTVRVNDLKISKQELLDILEKDGFEVENGKYLDEALIISNPSAVQKMEAFAKGYFQVQDESSILVGKVLDPKPGETILDVCSAPGGKSTHIAQIMKNRGTVISRDIHEHKIKLIEQAKERLGLEIIKTEVYDAAVTDNKLEGKIDRVLVDAPCTGFGIIRRKPDIKWTRNLEDKAEIVALQEKILSTASKYVKNGGVLVYSTCTIEPEENEKAVEKFIGENKDFYLEDIANLLPDTLRKESCGRGYIQLYPNIDGIDGFFIARMRRRSK</sequence>
<feature type="domain" description="SAM-dependent MTase RsmB/NOP-type" evidence="18">
    <location>
        <begin position="177"/>
        <end position="453"/>
    </location>
</feature>
<feature type="binding site" evidence="17">
    <location>
        <position position="336"/>
    </location>
    <ligand>
        <name>S-adenosyl-L-methionine</name>
        <dbReference type="ChEBI" id="CHEBI:59789"/>
    </ligand>
</feature>
<feature type="active site" description="Nucleophile" evidence="17">
    <location>
        <position position="389"/>
    </location>
</feature>
<dbReference type="NCBIfam" id="TIGR00563">
    <property type="entry name" value="rsmB"/>
    <property type="match status" value="1"/>
</dbReference>
<dbReference type="InterPro" id="IPR001678">
    <property type="entry name" value="MeTrfase_RsmB-F_NOP2_dom"/>
</dbReference>
<keyword evidence="8 17" id="KW-0808">Transferase</keyword>
<evidence type="ECO:0000256" key="11">
    <source>
        <dbReference type="ARBA" id="ARBA00022884"/>
    </source>
</evidence>
<comment type="caution">
    <text evidence="19">The sequence shown here is derived from an EMBL/GenBank/DDBJ whole genome shotgun (WGS) entry which is preliminary data.</text>
</comment>
<dbReference type="AlphaFoldDB" id="A0A4Q0I7K1"/>
<dbReference type="Pfam" id="PF01029">
    <property type="entry name" value="NusB"/>
    <property type="match status" value="1"/>
</dbReference>
<evidence type="ECO:0000256" key="14">
    <source>
        <dbReference type="ARBA" id="ARBA00030399"/>
    </source>
</evidence>